<dbReference type="NCBIfam" id="TIGR01488">
    <property type="entry name" value="HAD-SF-IB"/>
    <property type="match status" value="1"/>
</dbReference>
<organism evidence="4 5">
    <name type="scientific">Ectothiorhodospira marina</name>
    <dbReference type="NCBI Taxonomy" id="1396821"/>
    <lineage>
        <taxon>Bacteria</taxon>
        <taxon>Pseudomonadati</taxon>
        <taxon>Pseudomonadota</taxon>
        <taxon>Gammaproteobacteria</taxon>
        <taxon>Chromatiales</taxon>
        <taxon>Ectothiorhodospiraceae</taxon>
        <taxon>Ectothiorhodospira</taxon>
    </lineage>
</organism>
<dbReference type="InterPro" id="IPR006385">
    <property type="entry name" value="HAD_hydro_SerB1"/>
</dbReference>
<dbReference type="OrthoDB" id="9784466at2"/>
<dbReference type="RefSeq" id="WP_090254351.1">
    <property type="nucleotide sequence ID" value="NZ_FOAA01000012.1"/>
</dbReference>
<keyword evidence="5" id="KW-1185">Reference proteome</keyword>
<dbReference type="AlphaFoldDB" id="A0A1H7NVT0"/>
<dbReference type="PANTHER" id="PTHR43344:SF13">
    <property type="entry name" value="PHOSPHATASE RV3661-RELATED"/>
    <property type="match status" value="1"/>
</dbReference>
<reference evidence="5" key="1">
    <citation type="submission" date="2016-10" db="EMBL/GenBank/DDBJ databases">
        <authorList>
            <person name="Varghese N."/>
            <person name="Submissions S."/>
        </authorList>
    </citation>
    <scope>NUCLEOTIDE SEQUENCE [LARGE SCALE GENOMIC DNA]</scope>
    <source>
        <strain evidence="5">DSM 241</strain>
    </source>
</reference>
<dbReference type="Gene3D" id="3.40.50.1000">
    <property type="entry name" value="HAD superfamily/HAD-like"/>
    <property type="match status" value="1"/>
</dbReference>
<dbReference type="GO" id="GO:0016787">
    <property type="term" value="F:hydrolase activity"/>
    <property type="evidence" value="ECO:0007669"/>
    <property type="project" value="UniProtKB-KW"/>
</dbReference>
<evidence type="ECO:0000256" key="2">
    <source>
        <dbReference type="ARBA" id="ARBA00022801"/>
    </source>
</evidence>
<dbReference type="Gene3D" id="1.20.1440.100">
    <property type="entry name" value="SG protein - dephosphorylation function"/>
    <property type="match status" value="1"/>
</dbReference>
<keyword evidence="2 4" id="KW-0378">Hydrolase</keyword>
<dbReference type="PANTHER" id="PTHR43344">
    <property type="entry name" value="PHOSPHOSERINE PHOSPHATASE"/>
    <property type="match status" value="1"/>
</dbReference>
<dbReference type="GO" id="GO:0046872">
    <property type="term" value="F:metal ion binding"/>
    <property type="evidence" value="ECO:0007669"/>
    <property type="project" value="UniProtKB-KW"/>
</dbReference>
<dbReference type="InterPro" id="IPR036412">
    <property type="entry name" value="HAD-like_sf"/>
</dbReference>
<keyword evidence="3" id="KW-0460">Magnesium</keyword>
<keyword evidence="1" id="KW-0479">Metal-binding</keyword>
<dbReference type="Proteomes" id="UP000199256">
    <property type="component" value="Unassembled WGS sequence"/>
</dbReference>
<dbReference type="NCBIfam" id="TIGR01490">
    <property type="entry name" value="HAD-SF-IB-hyp1"/>
    <property type="match status" value="1"/>
</dbReference>
<evidence type="ECO:0000256" key="3">
    <source>
        <dbReference type="ARBA" id="ARBA00022842"/>
    </source>
</evidence>
<dbReference type="InterPro" id="IPR023214">
    <property type="entry name" value="HAD_sf"/>
</dbReference>
<accession>A0A1H7NVT0</accession>
<sequence length="221" mass="25280">MSLALFDLDNTLLAGDSDHEWGQFLVDLGIVDRSEYEALNHRFYEQYKAGTLDIREFCRFSFAPLAAHPLDQLHGWREQFMRERIEPMIAPGARRLLMQHREAGDALVIITATNRFVTEPIAHLLGVEHLLATEPQFEAGRYTGELQGVPCFQGGKVTRLEHWLDTQPDLAMDGSWFYSDSHNDLPLLERVEYPVAVDPDETLAETARDRGWKQISLRETA</sequence>
<evidence type="ECO:0000313" key="5">
    <source>
        <dbReference type="Proteomes" id="UP000199256"/>
    </source>
</evidence>
<dbReference type="EMBL" id="FOAA01000012">
    <property type="protein sequence ID" value="SEL27125.1"/>
    <property type="molecule type" value="Genomic_DNA"/>
</dbReference>
<dbReference type="SUPFAM" id="SSF56784">
    <property type="entry name" value="HAD-like"/>
    <property type="match status" value="1"/>
</dbReference>
<name>A0A1H7NVT0_9GAMM</name>
<gene>
    <name evidence="4" type="ORF">SAMN05444515_112102</name>
</gene>
<protein>
    <submittedName>
        <fullName evidence="4">HAD-superfamily subfamily IB hydrolase, TIGR01490</fullName>
    </submittedName>
</protein>
<dbReference type="Pfam" id="PF12710">
    <property type="entry name" value="HAD"/>
    <property type="match status" value="1"/>
</dbReference>
<proteinExistence type="predicted"/>
<evidence type="ECO:0000256" key="1">
    <source>
        <dbReference type="ARBA" id="ARBA00022723"/>
    </source>
</evidence>
<evidence type="ECO:0000313" key="4">
    <source>
        <dbReference type="EMBL" id="SEL27125.1"/>
    </source>
</evidence>
<dbReference type="STRING" id="1396821.SAMN05444515_112102"/>
<dbReference type="InterPro" id="IPR050582">
    <property type="entry name" value="HAD-like_SerB"/>
</dbReference>
<dbReference type="CDD" id="cd02612">
    <property type="entry name" value="HAD_PGPPase"/>
    <property type="match status" value="1"/>
</dbReference>